<evidence type="ECO:0000259" key="1">
    <source>
        <dbReference type="Pfam" id="PF08242"/>
    </source>
</evidence>
<dbReference type="GO" id="GO:0032259">
    <property type="term" value="P:methylation"/>
    <property type="evidence" value="ECO:0007669"/>
    <property type="project" value="UniProtKB-KW"/>
</dbReference>
<dbReference type="PANTHER" id="PTHR43861:SF1">
    <property type="entry name" value="TRANS-ACONITATE 2-METHYLTRANSFERASE"/>
    <property type="match status" value="1"/>
</dbReference>
<dbReference type="GO" id="GO:0008168">
    <property type="term" value="F:methyltransferase activity"/>
    <property type="evidence" value="ECO:0007669"/>
    <property type="project" value="UniProtKB-KW"/>
</dbReference>
<dbReference type="EMBL" id="DWWS01000045">
    <property type="protein sequence ID" value="HJC24599.1"/>
    <property type="molecule type" value="Genomic_DNA"/>
</dbReference>
<gene>
    <name evidence="2" type="ORF">H9761_12940</name>
</gene>
<dbReference type="InterPro" id="IPR013217">
    <property type="entry name" value="Methyltransf_12"/>
</dbReference>
<evidence type="ECO:0000313" key="3">
    <source>
        <dbReference type="Proteomes" id="UP000823891"/>
    </source>
</evidence>
<dbReference type="SUPFAM" id="SSF53335">
    <property type="entry name" value="S-adenosyl-L-methionine-dependent methyltransferases"/>
    <property type="match status" value="1"/>
</dbReference>
<evidence type="ECO:0000313" key="2">
    <source>
        <dbReference type="EMBL" id="HJC24599.1"/>
    </source>
</evidence>
<protein>
    <submittedName>
        <fullName evidence="2">Class I SAM-dependent methyltransferase</fullName>
    </submittedName>
</protein>
<dbReference type="CDD" id="cd02440">
    <property type="entry name" value="AdoMet_MTases"/>
    <property type="match status" value="1"/>
</dbReference>
<keyword evidence="2" id="KW-0808">Transferase</keyword>
<reference evidence="2" key="2">
    <citation type="submission" date="2021-04" db="EMBL/GenBank/DDBJ databases">
        <authorList>
            <person name="Gilroy R."/>
        </authorList>
    </citation>
    <scope>NUCLEOTIDE SEQUENCE</scope>
    <source>
        <strain evidence="2">USAMLcec2-132</strain>
    </source>
</reference>
<dbReference type="Pfam" id="PF08242">
    <property type="entry name" value="Methyltransf_12"/>
    <property type="match status" value="1"/>
</dbReference>
<organism evidence="2 3">
    <name type="scientific">Candidatus Eisenbergiella merdavium</name>
    <dbReference type="NCBI Taxonomy" id="2838551"/>
    <lineage>
        <taxon>Bacteria</taxon>
        <taxon>Bacillati</taxon>
        <taxon>Bacillota</taxon>
        <taxon>Clostridia</taxon>
        <taxon>Lachnospirales</taxon>
        <taxon>Lachnospiraceae</taxon>
        <taxon>Eisenbergiella</taxon>
    </lineage>
</organism>
<dbReference type="PANTHER" id="PTHR43861">
    <property type="entry name" value="TRANS-ACONITATE 2-METHYLTRANSFERASE-RELATED"/>
    <property type="match status" value="1"/>
</dbReference>
<dbReference type="Proteomes" id="UP000823891">
    <property type="component" value="Unassembled WGS sequence"/>
</dbReference>
<dbReference type="Gene3D" id="3.40.50.150">
    <property type="entry name" value="Vaccinia Virus protein VP39"/>
    <property type="match status" value="1"/>
</dbReference>
<sequence length="231" mass="26458">MTQSKKYYQAYDERYRQVHEQSLQWSSQSPSPIVREILEKYHISKNDSILEIGCGEGRDAACLLQNGYSLLATDVSAEAISYCRKQYSEHADSFRILDCLTERLPEKYDYIYAIAVLHMLTEDSDRSRFYRFLHDHLKEKGIALICTMGNGTEEWQTDSSQAFELQKRIHQQSGKEIFIAATSCRKVSFETLKQETAAEFLTILESGLTSIPPDFPGIMYAVIKRAPVSSL</sequence>
<comment type="caution">
    <text evidence="2">The sequence shown here is derived from an EMBL/GenBank/DDBJ whole genome shotgun (WGS) entry which is preliminary data.</text>
</comment>
<dbReference type="AlphaFoldDB" id="A0A9D2SQ39"/>
<dbReference type="InterPro" id="IPR029063">
    <property type="entry name" value="SAM-dependent_MTases_sf"/>
</dbReference>
<keyword evidence="2" id="KW-0489">Methyltransferase</keyword>
<reference evidence="2" key="1">
    <citation type="journal article" date="2021" name="PeerJ">
        <title>Extensive microbial diversity within the chicken gut microbiome revealed by metagenomics and culture.</title>
        <authorList>
            <person name="Gilroy R."/>
            <person name="Ravi A."/>
            <person name="Getino M."/>
            <person name="Pursley I."/>
            <person name="Horton D.L."/>
            <person name="Alikhan N.F."/>
            <person name="Baker D."/>
            <person name="Gharbi K."/>
            <person name="Hall N."/>
            <person name="Watson M."/>
            <person name="Adriaenssens E.M."/>
            <person name="Foster-Nyarko E."/>
            <person name="Jarju S."/>
            <person name="Secka A."/>
            <person name="Antonio M."/>
            <person name="Oren A."/>
            <person name="Chaudhuri R.R."/>
            <person name="La Ragione R."/>
            <person name="Hildebrand F."/>
            <person name="Pallen M.J."/>
        </authorList>
    </citation>
    <scope>NUCLEOTIDE SEQUENCE</scope>
    <source>
        <strain evidence="2">USAMLcec2-132</strain>
    </source>
</reference>
<proteinExistence type="predicted"/>
<accession>A0A9D2SQ39</accession>
<feature type="domain" description="Methyltransferase type 12" evidence="1">
    <location>
        <begin position="50"/>
        <end position="142"/>
    </location>
</feature>
<name>A0A9D2SQ39_9FIRM</name>